<evidence type="ECO:0000259" key="1">
    <source>
        <dbReference type="Pfam" id="PF03235"/>
    </source>
</evidence>
<feature type="domain" description="GmrSD restriction endonucleases N-terminal" evidence="1">
    <location>
        <begin position="22"/>
        <end position="231"/>
    </location>
</feature>
<dbReference type="Proteomes" id="UP000239209">
    <property type="component" value="Unassembled WGS sequence"/>
</dbReference>
<proteinExistence type="predicted"/>
<dbReference type="InterPro" id="IPR040843">
    <property type="entry name" value="RAMA"/>
</dbReference>
<dbReference type="PANTHER" id="PTHR35149:SF1">
    <property type="entry name" value="DUF5655 DOMAIN-CONTAINING PROTEIN"/>
    <property type="match status" value="1"/>
</dbReference>
<dbReference type="InterPro" id="IPR004919">
    <property type="entry name" value="GmrSD_N"/>
</dbReference>
<evidence type="ECO:0000259" key="2">
    <source>
        <dbReference type="Pfam" id="PF18755"/>
    </source>
</evidence>
<dbReference type="Pfam" id="PF03235">
    <property type="entry name" value="GmrSD_N"/>
    <property type="match status" value="1"/>
</dbReference>
<sequence>MADAPIMAQGITVQSLFMGRRFGIVYYQREYSWSRSDVKALISDLHQRFTDAWKPVHGTREARQYPPYFLGSIVYYEEDATTYVVDGQQRITTLHLLLIHLYRLLLEQGATGDARHLETLVRPNRGDQTFAIDIPEHAYIYDALMEGEPPKLRPGCTPSEKHLVARGRDLSDDFPADLSGNALVPFVSWLLDRVCLAGIRADGRDHGWQIFETTNDRGVRLGPLDLLKSRLLAQAGVGQDGLNRDWREMLSKLNEVGPRVPADFVKSYLLAMHIRLDDEQDRKQAADAFHEWFRMNAERIDLRTPTDYSKFIRKVCVPLGKHFSRLAYAARHWDPDWAAVFFNEINNVPHHLTAVLAAIRPDDTDKLAMQKAQLVASFLDLLFVRRLLNNKADVGEMEYDVFTLILRLRKCGDLEDVRRELADETTNIGYDFGRAATFAITPANGPQVRYLLARLTAYAEEASGRTNPIQTYLDVDRPFEVHRIWSSRLEDHAADVGGRKATHESWRNRLGGLLLLAASDCAELRDRPYPRQLEVLRQRHVLAASLDRRLHADPAFKRWANGAGLTPLLRPFPQEFPKAGIEQRQALYQRLCGIVWSPKDLGLQPEQVSAPVQITRAARRPPRARKPADTLAPLVEAGIVKAGDLLWGTRRKADYSAAIGPEGEVELPTGEIFASPDEAGAFVLNQKSCSGWSFWNVVRSNGRIPLKDIRSQAVTAGLLD</sequence>
<dbReference type="RefSeq" id="WP_146164330.1">
    <property type="nucleotide sequence ID" value="NZ_PVZG01000046.1"/>
</dbReference>
<evidence type="ECO:0000313" key="4">
    <source>
        <dbReference type="Proteomes" id="UP000239209"/>
    </source>
</evidence>
<keyword evidence="4" id="KW-1185">Reference proteome</keyword>
<protein>
    <submittedName>
        <fullName evidence="3">Uncharacterized protein with ParB-like and HNH nuclease domain</fullName>
    </submittedName>
</protein>
<name>A0A2T0RBY6_9ACTN</name>
<dbReference type="Pfam" id="PF18755">
    <property type="entry name" value="RAMA"/>
    <property type="match status" value="1"/>
</dbReference>
<dbReference type="PANTHER" id="PTHR35149">
    <property type="entry name" value="SLL5132 PROTEIN"/>
    <property type="match status" value="1"/>
</dbReference>
<organism evidence="3 4">
    <name type="scientific">Pseudosporangium ferrugineum</name>
    <dbReference type="NCBI Taxonomy" id="439699"/>
    <lineage>
        <taxon>Bacteria</taxon>
        <taxon>Bacillati</taxon>
        <taxon>Actinomycetota</taxon>
        <taxon>Actinomycetes</taxon>
        <taxon>Micromonosporales</taxon>
        <taxon>Micromonosporaceae</taxon>
        <taxon>Pseudosporangium</taxon>
    </lineage>
</organism>
<accession>A0A2T0RBY6</accession>
<reference evidence="3 4" key="1">
    <citation type="submission" date="2018-03" db="EMBL/GenBank/DDBJ databases">
        <title>Genomic Encyclopedia of Archaeal and Bacterial Type Strains, Phase II (KMG-II): from individual species to whole genera.</title>
        <authorList>
            <person name="Goeker M."/>
        </authorList>
    </citation>
    <scope>NUCLEOTIDE SEQUENCE [LARGE SCALE GENOMIC DNA]</scope>
    <source>
        <strain evidence="3 4">DSM 45348</strain>
    </source>
</reference>
<dbReference type="AlphaFoldDB" id="A0A2T0RBY6"/>
<feature type="domain" description="RAMA" evidence="2">
    <location>
        <begin position="616"/>
        <end position="713"/>
    </location>
</feature>
<evidence type="ECO:0000313" key="3">
    <source>
        <dbReference type="EMBL" id="PRY18678.1"/>
    </source>
</evidence>
<dbReference type="EMBL" id="PVZG01000046">
    <property type="protein sequence ID" value="PRY18678.1"/>
    <property type="molecule type" value="Genomic_DNA"/>
</dbReference>
<dbReference type="OrthoDB" id="9798761at2"/>
<gene>
    <name evidence="3" type="ORF">CLV70_14610</name>
</gene>
<comment type="caution">
    <text evidence="3">The sequence shown here is derived from an EMBL/GenBank/DDBJ whole genome shotgun (WGS) entry which is preliminary data.</text>
</comment>